<feature type="transmembrane region" description="Helical" evidence="8">
    <location>
        <begin position="135"/>
        <end position="155"/>
    </location>
</feature>
<dbReference type="NCBIfam" id="NF004500">
    <property type="entry name" value="PRK05846.1-4"/>
    <property type="match status" value="1"/>
</dbReference>
<feature type="transmembrane region" description="Helical" evidence="8">
    <location>
        <begin position="31"/>
        <end position="51"/>
    </location>
</feature>
<sequence length="568" mass="58554">MDSFPILSLLVWLPVAGAVAVALLPARVAKATGLGVAGATLVVAAVAALSYDTGGGRQLEEVHTWIEAFGVHYALGLDGLGLLLVLLTVLLVPVVLAAEWVKADDPGGAGAKTFVAWALALEGLSLAVFCATDVFLFYVVFEATLIPAYFLVGGFGRDGRGAAALKFLMFQLAGGLVLLAAVIGLYVVSADAGQPSYLLSDLEELSIGTEAGRWLFLGFFIAFAIKAPLFPLHTWLADTTEKATPGTGVLLVCILDKIGTFGMLRFCLGIFPEASQWATPLVITLALISVVYGALLAIGSDDLFRLIGLTSLSHFGLITLGIFTLSSQGGAGAILYMVNHGLGTAALFLVAGYLFDRRGTASIRELGGAEKTAPVLAGLFLVAGLATLGLPGLSPFVSEFLVLLAAFGYAWYVGAIAITAVVLSAIYVLWAYQRIMTGPDPAVLAEGGEEPHEPTGREPTGHEPTGHEPTGHEPAGSGATGTAVRTAPAAEQSVATTTTTRDLGVREVAAVAPLVAALVFFGFYPAPMLDVANPTVSDLLDQVGVSDEAPSVGPGDLAGHGDAEEGAH</sequence>
<dbReference type="EMBL" id="JAERTX010000012">
    <property type="protein sequence ID" value="MBM9460984.1"/>
    <property type="molecule type" value="Genomic_DNA"/>
</dbReference>
<feature type="transmembrane region" description="Helical" evidence="8">
    <location>
        <begin position="109"/>
        <end position="129"/>
    </location>
</feature>
<dbReference type="PRINTS" id="PR01437">
    <property type="entry name" value="NUOXDRDTASE4"/>
</dbReference>
<comment type="caution">
    <text evidence="10">The sequence shown here is derived from an EMBL/GenBank/DDBJ whole genome shotgun (WGS) entry which is preliminary data.</text>
</comment>
<feature type="transmembrane region" description="Helical" evidence="8">
    <location>
        <begin position="508"/>
        <end position="526"/>
    </location>
</feature>
<feature type="compositionally biased region" description="Basic and acidic residues" evidence="7">
    <location>
        <begin position="559"/>
        <end position="568"/>
    </location>
</feature>
<keyword evidence="3 6" id="KW-0812">Transmembrane</keyword>
<feature type="transmembrane region" description="Helical" evidence="8">
    <location>
        <begin position="375"/>
        <end position="397"/>
    </location>
</feature>
<dbReference type="EC" id="1.6.5.11" evidence="10"/>
<evidence type="ECO:0000256" key="3">
    <source>
        <dbReference type="ARBA" id="ARBA00022692"/>
    </source>
</evidence>
<feature type="transmembrane region" description="Helical" evidence="8">
    <location>
        <begin position="71"/>
        <end position="97"/>
    </location>
</feature>
<evidence type="ECO:0000313" key="11">
    <source>
        <dbReference type="Proteomes" id="UP000663791"/>
    </source>
</evidence>
<evidence type="ECO:0000256" key="5">
    <source>
        <dbReference type="ARBA" id="ARBA00023136"/>
    </source>
</evidence>
<keyword evidence="5 8" id="KW-0472">Membrane</keyword>
<dbReference type="GO" id="GO:0048039">
    <property type="term" value="F:ubiquinone binding"/>
    <property type="evidence" value="ECO:0007669"/>
    <property type="project" value="TreeGrafter"/>
</dbReference>
<feature type="transmembrane region" description="Helical" evidence="8">
    <location>
        <begin position="277"/>
        <end position="299"/>
    </location>
</feature>
<protein>
    <submittedName>
        <fullName evidence="10">NADH-quinone oxidoreductase subunit M</fullName>
        <ecNumber evidence="10">1.6.5.11</ecNumber>
    </submittedName>
</protein>
<dbReference type="InterPro" id="IPR010227">
    <property type="entry name" value="NADH_Q_OxRdtase_chainM/4"/>
</dbReference>
<evidence type="ECO:0000313" key="10">
    <source>
        <dbReference type="EMBL" id="MBM9460984.1"/>
    </source>
</evidence>
<evidence type="ECO:0000259" key="9">
    <source>
        <dbReference type="Pfam" id="PF00361"/>
    </source>
</evidence>
<feature type="transmembrane region" description="Helical" evidence="8">
    <location>
        <begin position="306"/>
        <end position="327"/>
    </location>
</feature>
<dbReference type="Proteomes" id="UP000663791">
    <property type="component" value="Unassembled WGS sequence"/>
</dbReference>
<keyword evidence="4 8" id="KW-1133">Transmembrane helix</keyword>
<reference evidence="10" key="1">
    <citation type="submission" date="2021-01" db="EMBL/GenBank/DDBJ databases">
        <title>Novel species in genus Nocardioides.</title>
        <authorList>
            <person name="Zhang G."/>
        </authorList>
    </citation>
    <scope>NUCLEOTIDE SEQUENCE</scope>
    <source>
        <strain evidence="10">Zg-536</strain>
    </source>
</reference>
<dbReference type="Pfam" id="PF00361">
    <property type="entry name" value="Proton_antipo_M"/>
    <property type="match status" value="1"/>
</dbReference>
<dbReference type="InterPro" id="IPR003918">
    <property type="entry name" value="NADH_UbQ_OxRdtase"/>
</dbReference>
<dbReference type="NCBIfam" id="TIGR01972">
    <property type="entry name" value="NDH_I_M"/>
    <property type="match status" value="1"/>
</dbReference>
<dbReference type="PANTHER" id="PTHR43507:SF1">
    <property type="entry name" value="NADH-UBIQUINONE OXIDOREDUCTASE CHAIN 4"/>
    <property type="match status" value="1"/>
</dbReference>
<feature type="domain" description="NADH:quinone oxidoreductase/Mrp antiporter transmembrane" evidence="9">
    <location>
        <begin position="131"/>
        <end position="423"/>
    </location>
</feature>
<dbReference type="RefSeq" id="WP_205292289.1">
    <property type="nucleotide sequence ID" value="NZ_CP074406.1"/>
</dbReference>
<feature type="transmembrane region" description="Helical" evidence="8">
    <location>
        <begin position="167"/>
        <end position="188"/>
    </location>
</feature>
<dbReference type="GO" id="GO:0015990">
    <property type="term" value="P:electron transport coupled proton transport"/>
    <property type="evidence" value="ECO:0007669"/>
    <property type="project" value="TreeGrafter"/>
</dbReference>
<feature type="compositionally biased region" description="Basic and acidic residues" evidence="7">
    <location>
        <begin position="449"/>
        <end position="471"/>
    </location>
</feature>
<dbReference type="PANTHER" id="PTHR43507">
    <property type="entry name" value="NADH-UBIQUINONE OXIDOREDUCTASE CHAIN 4"/>
    <property type="match status" value="1"/>
</dbReference>
<dbReference type="InterPro" id="IPR001750">
    <property type="entry name" value="ND/Mrp_TM"/>
</dbReference>
<evidence type="ECO:0000256" key="7">
    <source>
        <dbReference type="SAM" id="MobiDB-lite"/>
    </source>
</evidence>
<keyword evidence="10" id="KW-0560">Oxidoreductase</keyword>
<comment type="similarity">
    <text evidence="2">Belongs to the complex I subunit 4 family.</text>
</comment>
<dbReference type="GO" id="GO:0003954">
    <property type="term" value="F:NADH dehydrogenase activity"/>
    <property type="evidence" value="ECO:0007669"/>
    <property type="project" value="TreeGrafter"/>
</dbReference>
<feature type="transmembrane region" description="Helical" evidence="8">
    <location>
        <begin position="214"/>
        <end position="236"/>
    </location>
</feature>
<feature type="region of interest" description="Disordered" evidence="7">
    <location>
        <begin position="545"/>
        <end position="568"/>
    </location>
</feature>
<feature type="transmembrane region" description="Helical" evidence="8">
    <location>
        <begin position="6"/>
        <end position="24"/>
    </location>
</feature>
<gene>
    <name evidence="10" type="ORF">JK386_13870</name>
</gene>
<feature type="transmembrane region" description="Helical" evidence="8">
    <location>
        <begin position="409"/>
        <end position="430"/>
    </location>
</feature>
<feature type="transmembrane region" description="Helical" evidence="8">
    <location>
        <begin position="333"/>
        <end position="355"/>
    </location>
</feature>
<proteinExistence type="inferred from homology"/>
<accession>A0A938YBV9</accession>
<feature type="region of interest" description="Disordered" evidence="7">
    <location>
        <begin position="443"/>
        <end position="499"/>
    </location>
</feature>
<feature type="transmembrane region" description="Helical" evidence="8">
    <location>
        <begin position="248"/>
        <end position="271"/>
    </location>
</feature>
<dbReference type="GO" id="GO:0042773">
    <property type="term" value="P:ATP synthesis coupled electron transport"/>
    <property type="evidence" value="ECO:0007669"/>
    <property type="project" value="InterPro"/>
</dbReference>
<keyword evidence="11" id="KW-1185">Reference proteome</keyword>
<evidence type="ECO:0000256" key="4">
    <source>
        <dbReference type="ARBA" id="ARBA00022989"/>
    </source>
</evidence>
<evidence type="ECO:0000256" key="2">
    <source>
        <dbReference type="ARBA" id="ARBA00009025"/>
    </source>
</evidence>
<evidence type="ECO:0000256" key="8">
    <source>
        <dbReference type="SAM" id="Phobius"/>
    </source>
</evidence>
<dbReference type="GO" id="GO:0016020">
    <property type="term" value="C:membrane"/>
    <property type="evidence" value="ECO:0007669"/>
    <property type="project" value="UniProtKB-SubCell"/>
</dbReference>
<evidence type="ECO:0000256" key="6">
    <source>
        <dbReference type="RuleBase" id="RU000320"/>
    </source>
</evidence>
<comment type="subcellular location">
    <subcellularLocation>
        <location evidence="1">Endomembrane system</location>
        <topology evidence="1">Multi-pass membrane protein</topology>
    </subcellularLocation>
    <subcellularLocation>
        <location evidence="6">Membrane</location>
        <topology evidence="6">Multi-pass membrane protein</topology>
    </subcellularLocation>
</comment>
<evidence type="ECO:0000256" key="1">
    <source>
        <dbReference type="ARBA" id="ARBA00004127"/>
    </source>
</evidence>
<dbReference type="AlphaFoldDB" id="A0A938YBV9"/>
<dbReference type="GO" id="GO:0012505">
    <property type="term" value="C:endomembrane system"/>
    <property type="evidence" value="ECO:0007669"/>
    <property type="project" value="UniProtKB-SubCell"/>
</dbReference>
<name>A0A938YBV9_9ACTN</name>
<organism evidence="10 11">
    <name type="scientific">Nocardioides faecalis</name>
    <dbReference type="NCBI Taxonomy" id="2803858"/>
    <lineage>
        <taxon>Bacteria</taxon>
        <taxon>Bacillati</taxon>
        <taxon>Actinomycetota</taxon>
        <taxon>Actinomycetes</taxon>
        <taxon>Propionibacteriales</taxon>
        <taxon>Nocardioidaceae</taxon>
        <taxon>Nocardioides</taxon>
    </lineage>
</organism>
<dbReference type="GO" id="GO:0008137">
    <property type="term" value="F:NADH dehydrogenase (ubiquinone) activity"/>
    <property type="evidence" value="ECO:0007669"/>
    <property type="project" value="InterPro"/>
</dbReference>